<dbReference type="Gene3D" id="3.40.309.10">
    <property type="entry name" value="Aldehyde Dehydrogenase, Chain A, domain 2"/>
    <property type="match status" value="1"/>
</dbReference>
<dbReference type="PANTHER" id="PTHR43353">
    <property type="entry name" value="SUCCINATE-SEMIALDEHYDE DEHYDROGENASE, MITOCHONDRIAL"/>
    <property type="match status" value="1"/>
</dbReference>
<dbReference type="InterPro" id="IPR015590">
    <property type="entry name" value="Aldehyde_DH_dom"/>
</dbReference>
<name>A0A6A6QWJ5_9PEZI</name>
<organism evidence="3 4">
    <name type="scientific">Lophium mytilinum</name>
    <dbReference type="NCBI Taxonomy" id="390894"/>
    <lineage>
        <taxon>Eukaryota</taxon>
        <taxon>Fungi</taxon>
        <taxon>Dikarya</taxon>
        <taxon>Ascomycota</taxon>
        <taxon>Pezizomycotina</taxon>
        <taxon>Dothideomycetes</taxon>
        <taxon>Pleosporomycetidae</taxon>
        <taxon>Mytilinidiales</taxon>
        <taxon>Mytilinidiaceae</taxon>
        <taxon>Lophium</taxon>
    </lineage>
</organism>
<accession>A0A6A6QWJ5</accession>
<dbReference type="GO" id="GO:0009450">
    <property type="term" value="P:gamma-aminobutyric acid catabolic process"/>
    <property type="evidence" value="ECO:0007669"/>
    <property type="project" value="TreeGrafter"/>
</dbReference>
<keyword evidence="4" id="KW-1185">Reference proteome</keyword>
<dbReference type="SUPFAM" id="SSF53720">
    <property type="entry name" value="ALDH-like"/>
    <property type="match status" value="1"/>
</dbReference>
<gene>
    <name evidence="3" type="ORF">BU16DRAFT_458475</name>
</gene>
<keyword evidence="1" id="KW-0560">Oxidoreductase</keyword>
<dbReference type="Pfam" id="PF00171">
    <property type="entry name" value="Aldedh"/>
    <property type="match status" value="1"/>
</dbReference>
<dbReference type="GO" id="GO:0004777">
    <property type="term" value="F:succinate-semialdehyde dehydrogenase (NAD+) activity"/>
    <property type="evidence" value="ECO:0007669"/>
    <property type="project" value="TreeGrafter"/>
</dbReference>
<sequence>MANFTTIPLIIHGLDVLDESTYESAPLFKPNPDNCSNRSVYAVGATPALCMQAVESCANAFATCRDSPPYERRRLFNNLAKLLQDERDEIQTLIQEEILCSALWAKINVNDSIALAEEVAATASSGILSGLVPIIRDTEAHAVVVKEPFGVVLGIAPWNAPLILGLRAVAAAVAAGNTVILKGSEISPRTHYLLAKLFQDAGFPPGVVNYVQHAPEDAVSCFEAIISHRAVQKCNFTGSTAVGQHVAQRAAFYLKPVLLELGGKNCAIVLEDADLTKAADQVLFGAFLNSGQICMSTDMVLVAQSVEQQFRTILHQKRPNAVLQQVTEVISLKSRSRIDALVSNAVEKGAATTAVEVGTCGPSVVIEDVTPDMDFWKQEAFGPLLGLRVFDEEDVAVQMVNHSPYGLSGAIFSRNYLKALKLAKKLDMGAIHINSATVHDEACLPHGGRKESGWGRFGSHWGFEEFLQTKTIILHP</sequence>
<evidence type="ECO:0000313" key="3">
    <source>
        <dbReference type="EMBL" id="KAF2496522.1"/>
    </source>
</evidence>
<evidence type="ECO:0000313" key="4">
    <source>
        <dbReference type="Proteomes" id="UP000799750"/>
    </source>
</evidence>
<protein>
    <submittedName>
        <fullName evidence="3">Aldehyde dehydrogenase</fullName>
    </submittedName>
</protein>
<proteinExistence type="predicted"/>
<dbReference type="Proteomes" id="UP000799750">
    <property type="component" value="Unassembled WGS sequence"/>
</dbReference>
<dbReference type="Gene3D" id="3.40.605.10">
    <property type="entry name" value="Aldehyde Dehydrogenase, Chain A, domain 1"/>
    <property type="match status" value="1"/>
</dbReference>
<dbReference type="InterPro" id="IPR050740">
    <property type="entry name" value="Aldehyde_DH_Superfamily"/>
</dbReference>
<dbReference type="InterPro" id="IPR016161">
    <property type="entry name" value="Ald_DH/histidinol_DH"/>
</dbReference>
<dbReference type="PANTHER" id="PTHR43353:SF6">
    <property type="entry name" value="CYTOPLASMIC ALDEHYDE DEHYDROGENASE (EUROFUNG)"/>
    <property type="match status" value="1"/>
</dbReference>
<evidence type="ECO:0000259" key="2">
    <source>
        <dbReference type="Pfam" id="PF00171"/>
    </source>
</evidence>
<feature type="domain" description="Aldehyde dehydrogenase" evidence="2">
    <location>
        <begin position="45"/>
        <end position="472"/>
    </location>
</feature>
<dbReference type="AlphaFoldDB" id="A0A6A6QWJ5"/>
<evidence type="ECO:0000256" key="1">
    <source>
        <dbReference type="ARBA" id="ARBA00023002"/>
    </source>
</evidence>
<reference evidence="3" key="1">
    <citation type="journal article" date="2020" name="Stud. Mycol.">
        <title>101 Dothideomycetes genomes: a test case for predicting lifestyles and emergence of pathogens.</title>
        <authorList>
            <person name="Haridas S."/>
            <person name="Albert R."/>
            <person name="Binder M."/>
            <person name="Bloem J."/>
            <person name="Labutti K."/>
            <person name="Salamov A."/>
            <person name="Andreopoulos B."/>
            <person name="Baker S."/>
            <person name="Barry K."/>
            <person name="Bills G."/>
            <person name="Bluhm B."/>
            <person name="Cannon C."/>
            <person name="Castanera R."/>
            <person name="Culley D."/>
            <person name="Daum C."/>
            <person name="Ezra D."/>
            <person name="Gonzalez J."/>
            <person name="Henrissat B."/>
            <person name="Kuo A."/>
            <person name="Liang C."/>
            <person name="Lipzen A."/>
            <person name="Lutzoni F."/>
            <person name="Magnuson J."/>
            <person name="Mondo S."/>
            <person name="Nolan M."/>
            <person name="Ohm R."/>
            <person name="Pangilinan J."/>
            <person name="Park H.-J."/>
            <person name="Ramirez L."/>
            <person name="Alfaro M."/>
            <person name="Sun H."/>
            <person name="Tritt A."/>
            <person name="Yoshinaga Y."/>
            <person name="Zwiers L.-H."/>
            <person name="Turgeon B."/>
            <person name="Goodwin S."/>
            <person name="Spatafora J."/>
            <person name="Crous P."/>
            <person name="Grigoriev I."/>
        </authorList>
    </citation>
    <scope>NUCLEOTIDE SEQUENCE</scope>
    <source>
        <strain evidence="3">CBS 269.34</strain>
    </source>
</reference>
<dbReference type="EMBL" id="MU004187">
    <property type="protein sequence ID" value="KAF2496522.1"/>
    <property type="molecule type" value="Genomic_DNA"/>
</dbReference>
<dbReference type="InterPro" id="IPR016163">
    <property type="entry name" value="Ald_DH_C"/>
</dbReference>
<dbReference type="OrthoDB" id="310895at2759"/>
<dbReference type="InterPro" id="IPR016162">
    <property type="entry name" value="Ald_DH_N"/>
</dbReference>